<evidence type="ECO:0000313" key="1">
    <source>
        <dbReference type="EMBL" id="GAA4787685.1"/>
    </source>
</evidence>
<dbReference type="EMBL" id="BAABJE010000002">
    <property type="protein sequence ID" value="GAA4787685.1"/>
    <property type="molecule type" value="Genomic_DNA"/>
</dbReference>
<reference evidence="2" key="1">
    <citation type="journal article" date="2019" name="Int. J. Syst. Evol. Microbiol.">
        <title>The Global Catalogue of Microorganisms (GCM) 10K type strain sequencing project: providing services to taxonomists for standard genome sequencing and annotation.</title>
        <authorList>
            <consortium name="The Broad Institute Genomics Platform"/>
            <consortium name="The Broad Institute Genome Sequencing Center for Infectious Disease"/>
            <person name="Wu L."/>
            <person name="Ma J."/>
        </authorList>
    </citation>
    <scope>NUCLEOTIDE SEQUENCE [LARGE SCALE GENOMIC DNA]</scope>
    <source>
        <strain evidence="2">JCM 18204</strain>
    </source>
</reference>
<name>A0ABP9B0T9_9GAMM</name>
<keyword evidence="2" id="KW-1185">Reference proteome</keyword>
<evidence type="ECO:0000313" key="2">
    <source>
        <dbReference type="Proteomes" id="UP001499959"/>
    </source>
</evidence>
<protein>
    <submittedName>
        <fullName evidence="1">Uncharacterized protein</fullName>
    </submittedName>
</protein>
<sequence length="59" mass="6397">MAQIAASWQAPTLTLSLSLSMWEKIAEGRGRGRAGLVMIPGGCWAVITRLIAHRMKTMA</sequence>
<gene>
    <name evidence="1" type="ORF">GCM10023307_10970</name>
</gene>
<comment type="caution">
    <text evidence="1">The sequence shown here is derived from an EMBL/GenBank/DDBJ whole genome shotgun (WGS) entry which is preliminary data.</text>
</comment>
<proteinExistence type="predicted"/>
<organism evidence="1 2">
    <name type="scientific">Lysobacter hankyongensis</name>
    <dbReference type="NCBI Taxonomy" id="1176535"/>
    <lineage>
        <taxon>Bacteria</taxon>
        <taxon>Pseudomonadati</taxon>
        <taxon>Pseudomonadota</taxon>
        <taxon>Gammaproteobacteria</taxon>
        <taxon>Lysobacterales</taxon>
        <taxon>Lysobacteraceae</taxon>
        <taxon>Lysobacter</taxon>
    </lineage>
</organism>
<dbReference type="Proteomes" id="UP001499959">
    <property type="component" value="Unassembled WGS sequence"/>
</dbReference>
<accession>A0ABP9B0T9</accession>